<evidence type="ECO:0000256" key="3">
    <source>
        <dbReference type="ARBA" id="ARBA00022452"/>
    </source>
</evidence>
<feature type="chain" id="PRO_5013229856" evidence="12">
    <location>
        <begin position="40"/>
        <end position="1153"/>
    </location>
</feature>
<dbReference type="Gene3D" id="2.40.170.20">
    <property type="entry name" value="TonB-dependent receptor, beta-barrel domain"/>
    <property type="match status" value="1"/>
</dbReference>
<dbReference type="Pfam" id="PF13715">
    <property type="entry name" value="CarbopepD_reg_2"/>
    <property type="match status" value="1"/>
</dbReference>
<proteinExistence type="inferred from homology"/>
<dbReference type="Pfam" id="PF00593">
    <property type="entry name" value="TonB_dep_Rec_b-barrel"/>
    <property type="match status" value="1"/>
</dbReference>
<dbReference type="InterPro" id="IPR037066">
    <property type="entry name" value="Plug_dom_sf"/>
</dbReference>
<comment type="subcellular location">
    <subcellularLocation>
        <location evidence="1 10">Cell outer membrane</location>
        <topology evidence="1 10">Multi-pass membrane protein</topology>
    </subcellularLocation>
</comment>
<protein>
    <submittedName>
        <fullName evidence="14">TonB-linked outer membrane protein, SusC/RagA family</fullName>
    </submittedName>
</protein>
<evidence type="ECO:0000313" key="15">
    <source>
        <dbReference type="Proteomes" id="UP000192756"/>
    </source>
</evidence>
<comment type="similarity">
    <text evidence="10 11">Belongs to the TonB-dependent receptor family.</text>
</comment>
<dbReference type="InterPro" id="IPR036942">
    <property type="entry name" value="Beta-barrel_TonB_sf"/>
</dbReference>
<keyword evidence="5 10" id="KW-0812">Transmembrane</keyword>
<keyword evidence="8 10" id="KW-0472">Membrane</keyword>
<accession>A0A1W2AC17</accession>
<evidence type="ECO:0000256" key="4">
    <source>
        <dbReference type="ARBA" id="ARBA00022496"/>
    </source>
</evidence>
<evidence type="ECO:0000256" key="6">
    <source>
        <dbReference type="ARBA" id="ARBA00023004"/>
    </source>
</evidence>
<keyword evidence="4" id="KW-0406">Ion transport</keyword>
<evidence type="ECO:0000256" key="2">
    <source>
        <dbReference type="ARBA" id="ARBA00022448"/>
    </source>
</evidence>
<organism evidence="14 15">
    <name type="scientific">Pedobacter africanus</name>
    <dbReference type="NCBI Taxonomy" id="151894"/>
    <lineage>
        <taxon>Bacteria</taxon>
        <taxon>Pseudomonadati</taxon>
        <taxon>Bacteroidota</taxon>
        <taxon>Sphingobacteriia</taxon>
        <taxon>Sphingobacteriales</taxon>
        <taxon>Sphingobacteriaceae</taxon>
        <taxon>Pedobacter</taxon>
    </lineage>
</organism>
<dbReference type="Pfam" id="PF07660">
    <property type="entry name" value="STN"/>
    <property type="match status" value="1"/>
</dbReference>
<dbReference type="Gene3D" id="2.60.40.1120">
    <property type="entry name" value="Carboxypeptidase-like, regulatory domain"/>
    <property type="match status" value="1"/>
</dbReference>
<evidence type="ECO:0000256" key="12">
    <source>
        <dbReference type="SAM" id="SignalP"/>
    </source>
</evidence>
<reference evidence="15" key="1">
    <citation type="submission" date="2017-04" db="EMBL/GenBank/DDBJ databases">
        <authorList>
            <person name="Varghese N."/>
            <person name="Submissions S."/>
        </authorList>
    </citation>
    <scope>NUCLEOTIDE SEQUENCE [LARGE SCALE GENOMIC DNA]</scope>
    <source>
        <strain evidence="15">DSM 12126</strain>
    </source>
</reference>
<keyword evidence="6" id="KW-0408">Iron</keyword>
<dbReference type="InterPro" id="IPR000531">
    <property type="entry name" value="Beta-barrel_TonB"/>
</dbReference>
<keyword evidence="3 10" id="KW-1134">Transmembrane beta strand</keyword>
<dbReference type="Pfam" id="PF07715">
    <property type="entry name" value="Plug"/>
    <property type="match status" value="1"/>
</dbReference>
<sequence length="1153" mass="127236">MYKTYTRNVFKPPGSLYKFLCFMKLSIAVLLIGMMQASAASFAQKITISRKNTALQPVFNEIAKQSGYDFFYDAHTLKDAKRISIDVRGVSINEALEICMEGQALSYTIENKVVVVRKREIPAKSLAALTIRGTVADESGQPLIGASVVVKNTKNAVVTNAKGDFELKNVAEDATLIVSYTGYLSQEVPLNNKNNIRVILKEDNQALNEVVVTALGIKREEKALGYAITKVKGEDLMDAVSNNWTDALSGKIAGLNMIKSGGGPAGSNKIILRGESSLSGDNSALVVIDGVIVSSKITEGNGAYLGSESPVDFGNGISDLNPEDIDNITVLKGPGASALYGYRGANGAIIITTKSGKPMQKGLGISFNSNATLATINRWPDYQYEYGQGAAGQDTWYSYLATEDGASTRSTGSAWGVKFDGQEYYQYDPATNTRGTERTPWIPYKNNRKDFFETAATFTNSLSISGGNAKTNARLNFTNLKNTWIVPNTGYDRNTIALSVSQKVSDKLTIASKLNFNNKYSKNLPSTGYNNQTIMYSMISLVPNADINWYKNYWVPGSEGITQISPFSSNVDNPYLQAYEMLNGSRRNQLVGNVTATYDFTKELSLMIRSSMDWSGEARSQQRPKDTERFKDGMYRTQDIFQQEVNSDFLLTYKPEINKSFDANFSFGGSAMKNNYKMVEMRADRLRYPQIFTFANSKDLVIPISRRSDYAVNSLYGLAQFGYKDKLYLDFTLRNDWSSLLATSNSIENVSFMYPSVNLSAVLSEVFTLPSQVSFLKLRASFAEVGGSGVTPYLTGYDYNPTEFPSGAANPVAIANGNLKPERSRTLETGIDARFFKSRLGIDFSFYHSNVRDQILRTPIDRASGWSSIILNSGLVRNQGVEAQINGVPVKTKSFTWNVFGTFAANRNTVVSLADSINTYIMQSGPRGTMEARVGKRMGDLYGLGYQRSPDGQIVYNSQGYPVLTQETMYLGRATPDFTASFGSDFRYRQFRAKFLIDGQYGAVAYSHSHVALAIAGKLKKTLPGRYNGIIGNGVQQNADGSYRPNDVIATNISAYYNEHFKGDNVEANVFSTDYIKLREARVDYVLPAKMLKRLGLQTAMIGVYGRDLFMISGWPAFDPEFGTLGSSDIQRGFEIGQFPSTRSFGLNLSFSF</sequence>
<feature type="domain" description="Secretin/TonB short N-terminal" evidence="13">
    <location>
        <begin position="68"/>
        <end position="119"/>
    </location>
</feature>
<evidence type="ECO:0000256" key="5">
    <source>
        <dbReference type="ARBA" id="ARBA00022692"/>
    </source>
</evidence>
<dbReference type="InterPro" id="IPR023997">
    <property type="entry name" value="TonB-dep_OMP_SusC/RagA_CS"/>
</dbReference>
<keyword evidence="9 10" id="KW-0998">Cell outer membrane</keyword>
<evidence type="ECO:0000256" key="11">
    <source>
        <dbReference type="RuleBase" id="RU003357"/>
    </source>
</evidence>
<keyword evidence="4" id="KW-0410">Iron transport</keyword>
<dbReference type="PROSITE" id="PS52016">
    <property type="entry name" value="TONB_DEPENDENT_REC_3"/>
    <property type="match status" value="1"/>
</dbReference>
<dbReference type="SUPFAM" id="SSF49464">
    <property type="entry name" value="Carboxypeptidase regulatory domain-like"/>
    <property type="match status" value="1"/>
</dbReference>
<dbReference type="InterPro" id="IPR011662">
    <property type="entry name" value="Secretin/TonB_short_N"/>
</dbReference>
<dbReference type="InterPro" id="IPR023996">
    <property type="entry name" value="TonB-dep_OMP_SusC/RagA"/>
</dbReference>
<evidence type="ECO:0000256" key="7">
    <source>
        <dbReference type="ARBA" id="ARBA00023077"/>
    </source>
</evidence>
<dbReference type="STRING" id="151894.SAMN04488524_1287"/>
<evidence type="ECO:0000259" key="13">
    <source>
        <dbReference type="SMART" id="SM00965"/>
    </source>
</evidence>
<dbReference type="EMBL" id="FWXT01000001">
    <property type="protein sequence ID" value="SMC58160.1"/>
    <property type="molecule type" value="Genomic_DNA"/>
</dbReference>
<dbReference type="InterPro" id="IPR008969">
    <property type="entry name" value="CarboxyPept-like_regulatory"/>
</dbReference>
<keyword evidence="2 10" id="KW-0813">Transport</keyword>
<evidence type="ECO:0000256" key="1">
    <source>
        <dbReference type="ARBA" id="ARBA00004571"/>
    </source>
</evidence>
<keyword evidence="12" id="KW-0732">Signal</keyword>
<keyword evidence="15" id="KW-1185">Reference proteome</keyword>
<dbReference type="InterPro" id="IPR012910">
    <property type="entry name" value="Plug_dom"/>
</dbReference>
<feature type="signal peptide" evidence="12">
    <location>
        <begin position="1"/>
        <end position="39"/>
    </location>
</feature>
<dbReference type="InterPro" id="IPR039426">
    <property type="entry name" value="TonB-dep_rcpt-like"/>
</dbReference>
<dbReference type="SMART" id="SM00965">
    <property type="entry name" value="STN"/>
    <property type="match status" value="1"/>
</dbReference>
<dbReference type="GO" id="GO:0009279">
    <property type="term" value="C:cell outer membrane"/>
    <property type="evidence" value="ECO:0007669"/>
    <property type="project" value="UniProtKB-SubCell"/>
</dbReference>
<dbReference type="Proteomes" id="UP000192756">
    <property type="component" value="Unassembled WGS sequence"/>
</dbReference>
<gene>
    <name evidence="14" type="ORF">SAMN04488524_1287</name>
</gene>
<name>A0A1W2AC17_9SPHI</name>
<evidence type="ECO:0000313" key="14">
    <source>
        <dbReference type="EMBL" id="SMC58160.1"/>
    </source>
</evidence>
<evidence type="ECO:0000256" key="10">
    <source>
        <dbReference type="PROSITE-ProRule" id="PRU01360"/>
    </source>
</evidence>
<keyword evidence="7 11" id="KW-0798">TonB box</keyword>
<dbReference type="NCBIfam" id="TIGR04056">
    <property type="entry name" value="OMP_RagA_SusC"/>
    <property type="match status" value="1"/>
</dbReference>
<evidence type="ECO:0000256" key="9">
    <source>
        <dbReference type="ARBA" id="ARBA00023237"/>
    </source>
</evidence>
<dbReference type="Gene3D" id="2.170.130.10">
    <property type="entry name" value="TonB-dependent receptor, plug domain"/>
    <property type="match status" value="1"/>
</dbReference>
<dbReference type="SUPFAM" id="SSF56935">
    <property type="entry name" value="Porins"/>
    <property type="match status" value="1"/>
</dbReference>
<dbReference type="GO" id="GO:0006826">
    <property type="term" value="P:iron ion transport"/>
    <property type="evidence" value="ECO:0007669"/>
    <property type="project" value="UniProtKB-KW"/>
</dbReference>
<dbReference type="AlphaFoldDB" id="A0A1W2AC17"/>
<evidence type="ECO:0000256" key="8">
    <source>
        <dbReference type="ARBA" id="ARBA00023136"/>
    </source>
</evidence>
<dbReference type="NCBIfam" id="TIGR04057">
    <property type="entry name" value="SusC_RagA_signa"/>
    <property type="match status" value="1"/>
</dbReference>